<comment type="caution">
    <text evidence="1">The sequence shown here is derived from an EMBL/GenBank/DDBJ whole genome shotgun (WGS) entry which is preliminary data.</text>
</comment>
<evidence type="ECO:0000313" key="1">
    <source>
        <dbReference type="EMBL" id="MCK8624850.1"/>
    </source>
</evidence>
<accession>A0ABT0I2A6</accession>
<evidence type="ECO:0000313" key="2">
    <source>
        <dbReference type="Proteomes" id="UP001522905"/>
    </source>
</evidence>
<dbReference type="EMBL" id="JAJIAO010000004">
    <property type="protein sequence ID" value="MCK8624850.1"/>
    <property type="molecule type" value="Genomic_DNA"/>
</dbReference>
<reference evidence="1 2" key="1">
    <citation type="submission" date="2021-11" db="EMBL/GenBank/DDBJ databases">
        <title>Comparative genomics of bee honey and flower isolates.</title>
        <authorList>
            <person name="Bechtner J.D."/>
            <person name="Gallus M.K."/>
            <person name="Ehrmann M."/>
        </authorList>
    </citation>
    <scope>NUCLEOTIDE SEQUENCE [LARGE SCALE GENOMIC DNA]</scope>
    <source>
        <strain evidence="1 2">M161</strain>
    </source>
</reference>
<dbReference type="RefSeq" id="WP_248601738.1">
    <property type="nucleotide sequence ID" value="NZ_JAJIAO010000004.1"/>
</dbReference>
<dbReference type="NCBIfam" id="TIGR04320">
    <property type="entry name" value="Surf_Exclu_PgrA"/>
    <property type="match status" value="1"/>
</dbReference>
<keyword evidence="2" id="KW-1185">Reference proteome</keyword>
<dbReference type="Proteomes" id="UP001522905">
    <property type="component" value="Unassembled WGS sequence"/>
</dbReference>
<dbReference type="InterPro" id="IPR027607">
    <property type="entry name" value="Surf_Exclu_SEC10/PgrA"/>
</dbReference>
<protein>
    <submittedName>
        <fullName evidence="1">SEC10/PgrA surface exclusion domain-containing protein</fullName>
    </submittedName>
</protein>
<gene>
    <name evidence="1" type="ORF">LNP07_04895</name>
</gene>
<organism evidence="1 2">
    <name type="scientific">Apilactobacillus xinyiensis</name>
    <dbReference type="NCBI Taxonomy" id="2841032"/>
    <lineage>
        <taxon>Bacteria</taxon>
        <taxon>Bacillati</taxon>
        <taxon>Bacillota</taxon>
        <taxon>Bacilli</taxon>
        <taxon>Lactobacillales</taxon>
        <taxon>Lactobacillaceae</taxon>
        <taxon>Apilactobacillus</taxon>
    </lineage>
</organism>
<sequence length="306" mass="34814">MHLKNTIILSGIASLVMLCSPMVSNIQTINVNAKHIKSQHKVTKHAKKQVKLPDGVLRYHPENSFKYAASNLSSENATDEVNIPTGYPFKFDNGKIDMPDNFNTKFIKESYQINKFHPKTSDVNEKVNTRSLTKSQQDEITQYAANLINSARHKISNNNAYTADLTLDDNTTNFTNDIVKKYNEDHWKSAYTDDVKGINDVTRNYGMFLCPYCLKNNIQNYDQVIHSKLKNVDSMAHVKEAFYGAICTMLFNDDEYSWGRTDKLLSADFLNESNEGLGVGIDNMSKLHFVIVPHSYSKEYNNGEDN</sequence>
<proteinExistence type="predicted"/>
<name>A0ABT0I2A6_9LACO</name>